<dbReference type="Pfam" id="PF00931">
    <property type="entry name" value="NB-ARC"/>
    <property type="match status" value="1"/>
</dbReference>
<dbReference type="AlphaFoldDB" id="A0A072UHE3"/>
<dbReference type="SUPFAM" id="SSF52540">
    <property type="entry name" value="P-loop containing nucleoside triphosphate hydrolases"/>
    <property type="match status" value="1"/>
</dbReference>
<dbReference type="PANTHER" id="PTHR36766">
    <property type="entry name" value="PLANT BROAD-SPECTRUM MILDEW RESISTANCE PROTEIN RPW8"/>
    <property type="match status" value="1"/>
</dbReference>
<dbReference type="PRINTS" id="PR00364">
    <property type="entry name" value="DISEASERSIST"/>
</dbReference>
<evidence type="ECO:0000256" key="2">
    <source>
        <dbReference type="ARBA" id="ARBA00022737"/>
    </source>
</evidence>
<keyword evidence="8" id="KW-0378">Hydrolase</keyword>
<dbReference type="InterPro" id="IPR056789">
    <property type="entry name" value="LRR_R13L1-DRL21"/>
</dbReference>
<dbReference type="Gene3D" id="3.80.10.10">
    <property type="entry name" value="Ribonuclease Inhibitor"/>
    <property type="match status" value="2"/>
</dbReference>
<reference evidence="7 10" key="1">
    <citation type="journal article" date="2011" name="Nature">
        <title>The Medicago genome provides insight into the evolution of rhizobial symbioses.</title>
        <authorList>
            <person name="Young N.D."/>
            <person name="Debelle F."/>
            <person name="Oldroyd G.E."/>
            <person name="Geurts R."/>
            <person name="Cannon S.B."/>
            <person name="Udvardi M.K."/>
            <person name="Benedito V.A."/>
            <person name="Mayer K.F."/>
            <person name="Gouzy J."/>
            <person name="Schoof H."/>
            <person name="Van de Peer Y."/>
            <person name="Proost S."/>
            <person name="Cook D.R."/>
            <person name="Meyers B.C."/>
            <person name="Spannagl M."/>
            <person name="Cheung F."/>
            <person name="De Mita S."/>
            <person name="Krishnakumar V."/>
            <person name="Gundlach H."/>
            <person name="Zhou S."/>
            <person name="Mudge J."/>
            <person name="Bharti A.K."/>
            <person name="Murray J.D."/>
            <person name="Naoumkina M.A."/>
            <person name="Rosen B."/>
            <person name="Silverstein K.A."/>
            <person name="Tang H."/>
            <person name="Rombauts S."/>
            <person name="Zhao P.X."/>
            <person name="Zhou P."/>
            <person name="Barbe V."/>
            <person name="Bardou P."/>
            <person name="Bechner M."/>
            <person name="Bellec A."/>
            <person name="Berger A."/>
            <person name="Berges H."/>
            <person name="Bidwell S."/>
            <person name="Bisseling T."/>
            <person name="Choisne N."/>
            <person name="Couloux A."/>
            <person name="Denny R."/>
            <person name="Deshpande S."/>
            <person name="Dai X."/>
            <person name="Doyle J.J."/>
            <person name="Dudez A.M."/>
            <person name="Farmer A.D."/>
            <person name="Fouteau S."/>
            <person name="Franken C."/>
            <person name="Gibelin C."/>
            <person name="Gish J."/>
            <person name="Goldstein S."/>
            <person name="Gonzalez A.J."/>
            <person name="Green P.J."/>
            <person name="Hallab A."/>
            <person name="Hartog M."/>
            <person name="Hua A."/>
            <person name="Humphray S.J."/>
            <person name="Jeong D.H."/>
            <person name="Jing Y."/>
            <person name="Jocker A."/>
            <person name="Kenton S.M."/>
            <person name="Kim D.J."/>
            <person name="Klee K."/>
            <person name="Lai H."/>
            <person name="Lang C."/>
            <person name="Lin S."/>
            <person name="Macmil S.L."/>
            <person name="Magdelenat G."/>
            <person name="Matthews L."/>
            <person name="McCorrison J."/>
            <person name="Monaghan E.L."/>
            <person name="Mun J.H."/>
            <person name="Najar F.Z."/>
            <person name="Nicholson C."/>
            <person name="Noirot C."/>
            <person name="O'Bleness M."/>
            <person name="Paule C.R."/>
            <person name="Poulain J."/>
            <person name="Prion F."/>
            <person name="Qin B."/>
            <person name="Qu C."/>
            <person name="Retzel E.F."/>
            <person name="Riddle C."/>
            <person name="Sallet E."/>
            <person name="Samain S."/>
            <person name="Samson N."/>
            <person name="Sanders I."/>
            <person name="Saurat O."/>
            <person name="Scarpelli C."/>
            <person name="Schiex T."/>
            <person name="Segurens B."/>
            <person name="Severin A.J."/>
            <person name="Sherrier D.J."/>
            <person name="Shi R."/>
            <person name="Sims S."/>
            <person name="Singer S.R."/>
            <person name="Sinharoy S."/>
            <person name="Sterck L."/>
            <person name="Viollet A."/>
            <person name="Wang B.B."/>
            <person name="Wang K."/>
            <person name="Wang M."/>
            <person name="Wang X."/>
            <person name="Warfsmann J."/>
            <person name="Weissenbach J."/>
            <person name="White D.D."/>
            <person name="White J.D."/>
            <person name="Wiley G.B."/>
            <person name="Wincker P."/>
            <person name="Xing Y."/>
            <person name="Yang L."/>
            <person name="Yao Z."/>
            <person name="Ying F."/>
            <person name="Zhai J."/>
            <person name="Zhou L."/>
            <person name="Zuber A."/>
            <person name="Denarie J."/>
            <person name="Dixon R.A."/>
            <person name="May G.D."/>
            <person name="Schwartz D.C."/>
            <person name="Rogers J."/>
            <person name="Quetier F."/>
            <person name="Town C.D."/>
            <person name="Roe B.A."/>
        </authorList>
    </citation>
    <scope>NUCLEOTIDE SEQUENCE [LARGE SCALE GENOMIC DNA]</scope>
    <source>
        <strain evidence="7">A17</strain>
        <strain evidence="9 10">cv. Jemalong A17</strain>
    </source>
</reference>
<dbReference type="GO" id="GO:0043531">
    <property type="term" value="F:ADP binding"/>
    <property type="evidence" value="ECO:0007669"/>
    <property type="project" value="InterPro"/>
</dbReference>
<dbReference type="SUPFAM" id="SSF52047">
    <property type="entry name" value="RNI-like"/>
    <property type="match status" value="1"/>
</dbReference>
<dbReference type="Gene3D" id="1.10.10.10">
    <property type="entry name" value="Winged helix-like DNA-binding domain superfamily/Winged helix DNA-binding domain"/>
    <property type="match status" value="1"/>
</dbReference>
<dbReference type="SUPFAM" id="SSF52058">
    <property type="entry name" value="L domain-like"/>
    <property type="match status" value="1"/>
</dbReference>
<evidence type="ECO:0000256" key="1">
    <source>
        <dbReference type="ARBA" id="ARBA00022614"/>
    </source>
</evidence>
<dbReference type="Proteomes" id="UP000265566">
    <property type="component" value="Chromosome 6"/>
</dbReference>
<gene>
    <name evidence="9" type="primary">25495497</name>
    <name evidence="7" type="ordered locus">MTR_6g016420</name>
    <name evidence="8" type="ORF">MtrunA17_Chr6g0456121</name>
</gene>
<dbReference type="InterPro" id="IPR002182">
    <property type="entry name" value="NB-ARC"/>
</dbReference>
<dbReference type="Gene3D" id="3.40.50.300">
    <property type="entry name" value="P-loop containing nucleotide triphosphate hydrolases"/>
    <property type="match status" value="1"/>
</dbReference>
<dbReference type="InterPro" id="IPR042197">
    <property type="entry name" value="Apaf_helical"/>
</dbReference>
<dbReference type="KEGG" id="mtr:25495497"/>
<evidence type="ECO:0000313" key="9">
    <source>
        <dbReference type="EnsemblPlants" id="KEH25215"/>
    </source>
</evidence>
<evidence type="ECO:0000256" key="3">
    <source>
        <dbReference type="ARBA" id="ARBA00022821"/>
    </source>
</evidence>
<feature type="domain" description="NB-ARC" evidence="4">
    <location>
        <begin position="158"/>
        <end position="333"/>
    </location>
</feature>
<dbReference type="Gene3D" id="1.10.8.430">
    <property type="entry name" value="Helical domain of apoptotic protease-activating factors"/>
    <property type="match status" value="1"/>
</dbReference>
<evidence type="ECO:0000259" key="6">
    <source>
        <dbReference type="Pfam" id="PF25019"/>
    </source>
</evidence>
<dbReference type="ExpressionAtlas" id="A0A072UHE3">
    <property type="expression patterns" value="differential"/>
</dbReference>
<proteinExistence type="predicted"/>
<dbReference type="Gramene" id="rna34589">
    <property type="protein sequence ID" value="RHN50317.1"/>
    <property type="gene ID" value="gene34589"/>
</dbReference>
<evidence type="ECO:0000313" key="8">
    <source>
        <dbReference type="EMBL" id="RHN50317.1"/>
    </source>
</evidence>
<protein>
    <submittedName>
        <fullName evidence="7">Disease resistance protein (CC-NBS-LRR class) family protein</fullName>
    </submittedName>
    <submittedName>
        <fullName evidence="8">Putative P-loop containing nucleoside triphosphate hydrolase, leucine-rich repeat domain, L</fullName>
    </submittedName>
</protein>
<dbReference type="GO" id="GO:0016787">
    <property type="term" value="F:hydrolase activity"/>
    <property type="evidence" value="ECO:0007669"/>
    <property type="project" value="UniProtKB-KW"/>
</dbReference>
<dbReference type="Proteomes" id="UP000002051">
    <property type="component" value="Chromosome 6"/>
</dbReference>
<dbReference type="FunFam" id="3.40.50.300:FF:001091">
    <property type="entry name" value="Probable disease resistance protein At1g61300"/>
    <property type="match status" value="1"/>
</dbReference>
<keyword evidence="3" id="KW-0611">Plant defense</keyword>
<dbReference type="HOGENOM" id="CLU_000837_8_8_1"/>
<dbReference type="EMBL" id="CM001222">
    <property type="protein sequence ID" value="KEH25215.1"/>
    <property type="molecule type" value="Genomic_DNA"/>
</dbReference>
<dbReference type="PANTHER" id="PTHR36766:SF40">
    <property type="entry name" value="DISEASE RESISTANCE PROTEIN RGA3"/>
    <property type="match status" value="1"/>
</dbReference>
<reference evidence="9" key="3">
    <citation type="submission" date="2015-04" db="UniProtKB">
        <authorList>
            <consortium name="EnsemblPlants"/>
        </authorList>
    </citation>
    <scope>IDENTIFICATION</scope>
    <source>
        <strain evidence="9">cv. Jemalong A17</strain>
    </source>
</reference>
<keyword evidence="10" id="KW-1185">Reference proteome</keyword>
<dbReference type="Pfam" id="PF23559">
    <property type="entry name" value="WHD_DRP"/>
    <property type="match status" value="1"/>
</dbReference>
<dbReference type="Pfam" id="PF25019">
    <property type="entry name" value="LRR_R13L1-DRL21"/>
    <property type="match status" value="1"/>
</dbReference>
<keyword evidence="1" id="KW-0433">Leucine-rich repeat</keyword>
<organism evidence="7 10">
    <name type="scientific">Medicago truncatula</name>
    <name type="common">Barrel medic</name>
    <name type="synonym">Medicago tribuloides</name>
    <dbReference type="NCBI Taxonomy" id="3880"/>
    <lineage>
        <taxon>Eukaryota</taxon>
        <taxon>Viridiplantae</taxon>
        <taxon>Streptophyta</taxon>
        <taxon>Embryophyta</taxon>
        <taxon>Tracheophyta</taxon>
        <taxon>Spermatophyta</taxon>
        <taxon>Magnoliopsida</taxon>
        <taxon>eudicotyledons</taxon>
        <taxon>Gunneridae</taxon>
        <taxon>Pentapetalae</taxon>
        <taxon>rosids</taxon>
        <taxon>fabids</taxon>
        <taxon>Fabales</taxon>
        <taxon>Fabaceae</taxon>
        <taxon>Papilionoideae</taxon>
        <taxon>50 kb inversion clade</taxon>
        <taxon>NPAAA clade</taxon>
        <taxon>Hologalegina</taxon>
        <taxon>IRL clade</taxon>
        <taxon>Trifolieae</taxon>
        <taxon>Medicago</taxon>
    </lineage>
</organism>
<dbReference type="InterPro" id="IPR032675">
    <property type="entry name" value="LRR_dom_sf"/>
</dbReference>
<dbReference type="InterPro" id="IPR027417">
    <property type="entry name" value="P-loop_NTPase"/>
</dbReference>
<reference evidence="8" key="4">
    <citation type="journal article" date="2018" name="Nat. Plants">
        <title>Whole-genome landscape of Medicago truncatula symbiotic genes.</title>
        <authorList>
            <person name="Pecrix Y."/>
            <person name="Gamas P."/>
            <person name="Carrere S."/>
        </authorList>
    </citation>
    <scope>NUCLEOTIDE SEQUENCE</scope>
    <source>
        <tissue evidence="8">Leaves</tissue>
    </source>
</reference>
<evidence type="ECO:0000259" key="5">
    <source>
        <dbReference type="Pfam" id="PF23559"/>
    </source>
</evidence>
<dbReference type="EnsemblPlants" id="KEH25215">
    <property type="protein sequence ID" value="KEH25215"/>
    <property type="gene ID" value="MTR_6g016420"/>
</dbReference>
<accession>A0A072UHE3</accession>
<dbReference type="OrthoDB" id="2018467at2759"/>
<dbReference type="GO" id="GO:0006952">
    <property type="term" value="P:defense response"/>
    <property type="evidence" value="ECO:0007669"/>
    <property type="project" value="UniProtKB-KW"/>
</dbReference>
<feature type="domain" description="R13L1/DRL21-like LRR repeat region" evidence="6">
    <location>
        <begin position="662"/>
        <end position="784"/>
    </location>
</feature>
<dbReference type="InterPro" id="IPR058922">
    <property type="entry name" value="WHD_DRP"/>
</dbReference>
<feature type="domain" description="Disease resistance protein winged helix" evidence="5">
    <location>
        <begin position="411"/>
        <end position="477"/>
    </location>
</feature>
<evidence type="ECO:0000313" key="7">
    <source>
        <dbReference type="EMBL" id="KEH25215.1"/>
    </source>
</evidence>
<name>A0A072UHE3_MEDTR</name>
<keyword evidence="2" id="KW-0677">Repeat</keyword>
<dbReference type="EMBL" id="PSQE01000006">
    <property type="protein sequence ID" value="RHN50317.1"/>
    <property type="molecule type" value="Genomic_DNA"/>
</dbReference>
<reference evidence="7 10" key="2">
    <citation type="journal article" date="2014" name="BMC Genomics">
        <title>An improved genome release (version Mt4.0) for the model legume Medicago truncatula.</title>
        <authorList>
            <person name="Tang H."/>
            <person name="Krishnakumar V."/>
            <person name="Bidwell S."/>
            <person name="Rosen B."/>
            <person name="Chan A."/>
            <person name="Zhou S."/>
            <person name="Gentzbittel L."/>
            <person name="Childs K.L."/>
            <person name="Yandell M."/>
            <person name="Gundlach H."/>
            <person name="Mayer K.F."/>
            <person name="Schwartz D.C."/>
            <person name="Town C.D."/>
        </authorList>
    </citation>
    <scope>GENOME REANNOTATION</scope>
    <source>
        <strain evidence="7">A17</strain>
        <strain evidence="9 10">cv. Jemalong A17</strain>
    </source>
</reference>
<evidence type="ECO:0000313" key="10">
    <source>
        <dbReference type="Proteomes" id="UP000002051"/>
    </source>
</evidence>
<dbReference type="InterPro" id="IPR036388">
    <property type="entry name" value="WH-like_DNA-bd_sf"/>
</dbReference>
<evidence type="ECO:0000259" key="4">
    <source>
        <dbReference type="Pfam" id="PF00931"/>
    </source>
</evidence>
<sequence>MADQLELISYSVFESVIYNLTMLASSDYGRDHGFSDKLNTLCDRIKILKENLVDADKMQELDRTKHIYIEGQIFVIDDFWDLIVTEILRLDRFKACNLFSCMDRFHTQSAIARNIYRLGNIIDKTGMDRILSFQPMEFDSARNILGNSFNESDIIGREDEKREIIRLLMLPADGKENISIIAIVGMGGIGKTTVAQMIYNDRQVKGFFDICIWVNVSYDSDIKNIADQILDSSSGSTNNDQDSLETWQNELRKKLNGKKYLLVMDDIWNESKEKWTELKTYLTSGAPGTKIVVTTRSEKVAEVMEVYTSVHLTSLSEEDSWCLLKKLVFRNDDDPRTHLLEPVGKKIGKKCRGVPLAIRSAARVLHSTDTESEWILASKFKIDINIMSSPETSYKDLSPPQLKQCLAYCCIYPMGCEIEKNELIQLWMAQDYLGYINSELEMEDVGNGFVNTLLRMSFIQDPKMDEYGNVVSFKMHEFKCNYDDFFDDGTVNRPTHMCLSLESHAFDLLRRRYPKRMRTFLLQRKSDRENVWMTRDHLSVVVRLKYLRALNLSHSSLRMFPDLIGQLVRLRYLDLSWCIKLARLPKSIGRLVNLQTLKLTGCETLEFSTEVVTKLINLRHLEIHRCKAFEEMMPTGLGKLSSLQSLSSFYVVNDRKKKSGKLNELQNLNSLRGNLEINRLDQVKDVMLETQHVNLKDKKLLESLDLNWENQDNKQNNFRLLENLCPHQNLKRLHVRWYPGYEFSSWLSSINHLSYISLFGFDNCKSLPPLEHLPCLKSLEISSMKVLEYIHLEEVFHTAATFFPSLERLKFSGCKNFTGWQRMKRQLCESMVTPLKETLDIASSSSSTPLSKLKSLKIEGKLPEISVLPSRWKQNLTSLEHLEIGDVDNLDIWFEDNFPSLQKVVVYGCDLQALPQKMCDLSSLQHVKMMGCHKLASLPKEMVNLNKLVTLEIWDCPLLVERCQSETGVDWPQVKHVQNIILKENLRQ</sequence>